<sequence>MVYKYGPIGSTTVEALWFVTVLTVNFSPIRFLQTFICLKSSEPFCSSFFPKFSICFLTPG</sequence>
<dbReference type="Proteomes" id="UP000032141">
    <property type="component" value="Chromosome C7"/>
</dbReference>
<evidence type="ECO:0000313" key="2">
    <source>
        <dbReference type="Proteomes" id="UP000032141"/>
    </source>
</evidence>
<dbReference type="AlphaFoldDB" id="A0A0D3D8S7"/>
<dbReference type="OMA" id="QTFICLK"/>
<reference evidence="1 2" key="1">
    <citation type="journal article" date="2014" name="Genome Biol.">
        <title>Transcriptome and methylome profiling reveals relics of genome dominance in the mesopolyploid Brassica oleracea.</title>
        <authorList>
            <person name="Parkin I.A."/>
            <person name="Koh C."/>
            <person name="Tang H."/>
            <person name="Robinson S.J."/>
            <person name="Kagale S."/>
            <person name="Clarke W.E."/>
            <person name="Town C.D."/>
            <person name="Nixon J."/>
            <person name="Krishnakumar V."/>
            <person name="Bidwell S.L."/>
            <person name="Denoeud F."/>
            <person name="Belcram H."/>
            <person name="Links M.G."/>
            <person name="Just J."/>
            <person name="Clarke C."/>
            <person name="Bender T."/>
            <person name="Huebert T."/>
            <person name="Mason A.S."/>
            <person name="Pires J.C."/>
            <person name="Barker G."/>
            <person name="Moore J."/>
            <person name="Walley P.G."/>
            <person name="Manoli S."/>
            <person name="Batley J."/>
            <person name="Edwards D."/>
            <person name="Nelson M.N."/>
            <person name="Wang X."/>
            <person name="Paterson A.H."/>
            <person name="King G."/>
            <person name="Bancroft I."/>
            <person name="Chalhoub B."/>
            <person name="Sharpe A.G."/>
        </authorList>
    </citation>
    <scope>NUCLEOTIDE SEQUENCE</scope>
    <source>
        <strain evidence="1 2">cv. TO1000</strain>
    </source>
</reference>
<keyword evidence="2" id="KW-1185">Reference proteome</keyword>
<dbReference type="HOGENOM" id="CLU_2944907_0_0_1"/>
<evidence type="ECO:0000313" key="1">
    <source>
        <dbReference type="EnsemblPlants" id="Bo7g066930.1"/>
    </source>
</evidence>
<proteinExistence type="predicted"/>
<name>A0A0D3D8S7_BRAOL</name>
<reference evidence="1" key="2">
    <citation type="submission" date="2015-03" db="UniProtKB">
        <authorList>
            <consortium name="EnsemblPlants"/>
        </authorList>
    </citation>
    <scope>IDENTIFICATION</scope>
</reference>
<dbReference type="Gramene" id="Bo7g066930.1">
    <property type="protein sequence ID" value="Bo7g066930.1"/>
    <property type="gene ID" value="Bo7g066930"/>
</dbReference>
<organism evidence="1 2">
    <name type="scientific">Brassica oleracea var. oleracea</name>
    <dbReference type="NCBI Taxonomy" id="109376"/>
    <lineage>
        <taxon>Eukaryota</taxon>
        <taxon>Viridiplantae</taxon>
        <taxon>Streptophyta</taxon>
        <taxon>Embryophyta</taxon>
        <taxon>Tracheophyta</taxon>
        <taxon>Spermatophyta</taxon>
        <taxon>Magnoliopsida</taxon>
        <taxon>eudicotyledons</taxon>
        <taxon>Gunneridae</taxon>
        <taxon>Pentapetalae</taxon>
        <taxon>rosids</taxon>
        <taxon>malvids</taxon>
        <taxon>Brassicales</taxon>
        <taxon>Brassicaceae</taxon>
        <taxon>Brassiceae</taxon>
        <taxon>Brassica</taxon>
    </lineage>
</organism>
<dbReference type="EnsemblPlants" id="Bo7g066930.1">
    <property type="protein sequence ID" value="Bo7g066930.1"/>
    <property type="gene ID" value="Bo7g066930"/>
</dbReference>
<protein>
    <submittedName>
        <fullName evidence="1">Uncharacterized protein</fullName>
    </submittedName>
</protein>
<accession>A0A0D3D8S7</accession>